<dbReference type="Pfam" id="PF02922">
    <property type="entry name" value="CBM_48"/>
    <property type="match status" value="1"/>
</dbReference>
<evidence type="ECO:0000313" key="7">
    <source>
        <dbReference type="Proteomes" id="UP000553766"/>
    </source>
</evidence>
<sequence length="609" mass="66244">MSMKAGVDVTPQGARFCVHAPRARAVSLCLLEAGQEVRHPMTQQGAHWTIDLPGLGDGARYAYRAEGAHAPEQGLWFDPAKRLIDPAVTEIDRAYRYDPALGEYGAETGDLMPWGLLRAPLSGQPPAPLFQPGGLIYELNVRGFTMRHPDVPEAERGTVAALAHPSVIAHLTALGVDAVELMPITAWIDERHLPPLGLTNAWGYNPVTFRALDPRLCPGGVAELQATVAALRAAGIGVILDLVFNHTGESDTGGPTLSYRGLDPDVYRTGPHGLVNDTGCGNTVDCARDAVRADILETLRHFARCGVDGFRFDLAPIMGRNADGFSAQAVLFQEMAACPVISSRVLIAEPWDIGPGGYQLGKFPDRWLEWNDAARDDMRRFWRGDVGAGVLATRLAGSSDVFDGAATRSVNFIAAHDGFTLWDMVAHTHKHNHANGEDNRDGHNENISWNNGVEGASDDPRVTAARRQDVKALLGTLFASRGTIMLTAGDEFGRSQQGNNNAYAQDNEITWLDWAGRDLEIEAHAQALGQMRRAHPDLRDLAFLTDETVTWHRPDGGQMRPEDWARRAFAKVLPTIAILVNGTDAPVHFTREDQMVPARSVIMIEGQAG</sequence>
<dbReference type="InterPro" id="IPR013783">
    <property type="entry name" value="Ig-like_fold"/>
</dbReference>
<evidence type="ECO:0000256" key="4">
    <source>
        <dbReference type="SAM" id="MobiDB-lite"/>
    </source>
</evidence>
<dbReference type="AlphaFoldDB" id="A0A840X094"/>
<dbReference type="EC" id="3.2.1.-" evidence="6"/>
<dbReference type="CDD" id="cd02856">
    <property type="entry name" value="E_set_GDE_Isoamylase_N"/>
    <property type="match status" value="1"/>
</dbReference>
<comment type="caution">
    <text evidence="6">The sequence shown here is derived from an EMBL/GenBank/DDBJ whole genome shotgun (WGS) entry which is preliminary data.</text>
</comment>
<organism evidence="6 7">
    <name type="scientific">Rubricella aquisinus</name>
    <dbReference type="NCBI Taxonomy" id="2028108"/>
    <lineage>
        <taxon>Bacteria</taxon>
        <taxon>Pseudomonadati</taxon>
        <taxon>Pseudomonadota</taxon>
        <taxon>Alphaproteobacteria</taxon>
        <taxon>Rhodobacterales</taxon>
        <taxon>Paracoccaceae</taxon>
        <taxon>Rubricella</taxon>
    </lineage>
</organism>
<accession>A0A840X094</accession>
<keyword evidence="3 6" id="KW-0326">Glycosidase</keyword>
<evidence type="ECO:0000313" key="6">
    <source>
        <dbReference type="EMBL" id="MBB5516820.1"/>
    </source>
</evidence>
<evidence type="ECO:0000256" key="1">
    <source>
        <dbReference type="ARBA" id="ARBA00008061"/>
    </source>
</evidence>
<protein>
    <submittedName>
        <fullName evidence="6">Glycogen operon protein</fullName>
        <ecNumber evidence="6">3.2.1.-</ecNumber>
    </submittedName>
</protein>
<dbReference type="GO" id="GO:0004135">
    <property type="term" value="F:amylo-alpha-1,6-glucosidase activity"/>
    <property type="evidence" value="ECO:0007669"/>
    <property type="project" value="InterPro"/>
</dbReference>
<dbReference type="SUPFAM" id="SSF51445">
    <property type="entry name" value="(Trans)glycosidases"/>
    <property type="match status" value="1"/>
</dbReference>
<dbReference type="Gene3D" id="2.60.40.10">
    <property type="entry name" value="Immunoglobulins"/>
    <property type="match status" value="1"/>
</dbReference>
<evidence type="ECO:0000259" key="5">
    <source>
        <dbReference type="SMART" id="SM00642"/>
    </source>
</evidence>
<comment type="similarity">
    <text evidence="1">Belongs to the glycosyl hydrolase 13 family.</text>
</comment>
<dbReference type="Proteomes" id="UP000553766">
    <property type="component" value="Unassembled WGS sequence"/>
</dbReference>
<dbReference type="InterPro" id="IPR006047">
    <property type="entry name" value="GH13_cat_dom"/>
</dbReference>
<dbReference type="SUPFAM" id="SSF81296">
    <property type="entry name" value="E set domains"/>
    <property type="match status" value="1"/>
</dbReference>
<dbReference type="CDD" id="cd11326">
    <property type="entry name" value="AmyAc_Glg_debranch"/>
    <property type="match status" value="1"/>
</dbReference>
<dbReference type="InterPro" id="IPR004193">
    <property type="entry name" value="Glyco_hydro_13_N"/>
</dbReference>
<evidence type="ECO:0000256" key="3">
    <source>
        <dbReference type="ARBA" id="ARBA00023295"/>
    </source>
</evidence>
<gene>
    <name evidence="6" type="ORF">FHS89_002862</name>
</gene>
<dbReference type="EMBL" id="JACIJS010000009">
    <property type="protein sequence ID" value="MBB5516820.1"/>
    <property type="molecule type" value="Genomic_DNA"/>
</dbReference>
<feature type="compositionally biased region" description="Basic and acidic residues" evidence="4">
    <location>
        <begin position="434"/>
        <end position="444"/>
    </location>
</feature>
<dbReference type="Gene3D" id="3.20.20.80">
    <property type="entry name" value="Glycosidases"/>
    <property type="match status" value="1"/>
</dbReference>
<dbReference type="InterPro" id="IPR044505">
    <property type="entry name" value="GlgX_Isoamylase_N_E_set"/>
</dbReference>
<dbReference type="InterPro" id="IPR017853">
    <property type="entry name" value="GH"/>
</dbReference>
<proteinExistence type="inferred from homology"/>
<keyword evidence="2 6" id="KW-0378">Hydrolase</keyword>
<dbReference type="SMART" id="SM00642">
    <property type="entry name" value="Aamy"/>
    <property type="match status" value="1"/>
</dbReference>
<dbReference type="InterPro" id="IPR011837">
    <property type="entry name" value="Glycogen_debranch_GlgX"/>
</dbReference>
<evidence type="ECO:0000256" key="2">
    <source>
        <dbReference type="ARBA" id="ARBA00022801"/>
    </source>
</evidence>
<dbReference type="InterPro" id="IPR014756">
    <property type="entry name" value="Ig_E-set"/>
</dbReference>
<feature type="domain" description="Glycosyl hydrolase family 13 catalytic" evidence="5">
    <location>
        <begin position="138"/>
        <end position="532"/>
    </location>
</feature>
<feature type="region of interest" description="Disordered" evidence="4">
    <location>
        <begin position="432"/>
        <end position="459"/>
    </location>
</feature>
<dbReference type="GO" id="GO:0005980">
    <property type="term" value="P:glycogen catabolic process"/>
    <property type="evidence" value="ECO:0007669"/>
    <property type="project" value="InterPro"/>
</dbReference>
<reference evidence="6 7" key="1">
    <citation type="submission" date="2020-08" db="EMBL/GenBank/DDBJ databases">
        <title>Genomic Encyclopedia of Type Strains, Phase IV (KMG-IV): sequencing the most valuable type-strain genomes for metagenomic binning, comparative biology and taxonomic classification.</title>
        <authorList>
            <person name="Goeker M."/>
        </authorList>
    </citation>
    <scope>NUCLEOTIDE SEQUENCE [LARGE SCALE GENOMIC DNA]</scope>
    <source>
        <strain evidence="6 7">DSM 103377</strain>
    </source>
</reference>
<dbReference type="PANTHER" id="PTHR43002">
    <property type="entry name" value="GLYCOGEN DEBRANCHING ENZYME"/>
    <property type="match status" value="1"/>
</dbReference>
<keyword evidence="7" id="KW-1185">Reference proteome</keyword>
<name>A0A840X094_9RHOB</name>
<dbReference type="NCBIfam" id="TIGR02100">
    <property type="entry name" value="glgX_debranch"/>
    <property type="match status" value="1"/>
</dbReference>